<proteinExistence type="predicted"/>
<name>A0AC61MW89_9FIRM</name>
<evidence type="ECO:0000313" key="1">
    <source>
        <dbReference type="EMBL" id="QUC66965.1"/>
    </source>
</evidence>
<accession>A0AC61MW89</accession>
<organism evidence="1 2">
    <name type="scientific">Aristaeella hokkaidonensis</name>
    <dbReference type="NCBI Taxonomy" id="3046382"/>
    <lineage>
        <taxon>Bacteria</taxon>
        <taxon>Bacillati</taxon>
        <taxon>Bacillota</taxon>
        <taxon>Clostridia</taxon>
        <taxon>Eubacteriales</taxon>
        <taxon>Aristaeellaceae</taxon>
        <taxon>Aristaeella</taxon>
    </lineage>
</organism>
<dbReference type="Proteomes" id="UP000682782">
    <property type="component" value="Chromosome"/>
</dbReference>
<gene>
    <name evidence="1" type="ORF">JYE49_14180</name>
</gene>
<evidence type="ECO:0000313" key="2">
    <source>
        <dbReference type="Proteomes" id="UP000682782"/>
    </source>
</evidence>
<dbReference type="EMBL" id="CP068393">
    <property type="protein sequence ID" value="QUC66965.1"/>
    <property type="molecule type" value="Genomic_DNA"/>
</dbReference>
<sequence>METVKGPDSKETRIERMVTLYQLPLLRLCIMYLHDEEQAKDAVQETFIKAYRNLDSFRNDASEKTWLTRIAINTCKNMYRSGWFRHMDRSVTLDMIAERPAPADEHDDELTTAIMNLPVKLREAALICWLQGMTYDEAADMLGVSRQAVGSRLNRARRKLRFAMEGE</sequence>
<reference evidence="1" key="1">
    <citation type="submission" date="2021-01" db="EMBL/GenBank/DDBJ databases">
        <title>Complete genome sequence of Clostridiales bacterium R-7.</title>
        <authorList>
            <person name="Mahoney-Kurpe S.C."/>
            <person name="Palevich N."/>
            <person name="Koike S."/>
            <person name="Moon C.D."/>
            <person name="Attwood G.T."/>
        </authorList>
    </citation>
    <scope>NUCLEOTIDE SEQUENCE</scope>
    <source>
        <strain evidence="1">R-7</strain>
    </source>
</reference>
<protein>
    <submittedName>
        <fullName evidence="1">Sigma-70 family RNA polymerase sigma factor</fullName>
    </submittedName>
</protein>
<keyword evidence="2" id="KW-1185">Reference proteome</keyword>